<dbReference type="PANTHER" id="PTHR36488">
    <property type="entry name" value="CASP-LIKE PROTEIN 1U1"/>
    <property type="match status" value="1"/>
</dbReference>
<evidence type="ECO:0000256" key="3">
    <source>
        <dbReference type="ARBA" id="ARBA00011489"/>
    </source>
</evidence>
<dbReference type="PANTHER" id="PTHR36488:SF8">
    <property type="entry name" value="CASP-LIKE PROTEIN 1U1"/>
    <property type="match status" value="1"/>
</dbReference>
<dbReference type="GO" id="GO:0005886">
    <property type="term" value="C:plasma membrane"/>
    <property type="evidence" value="ECO:0007669"/>
    <property type="project" value="UniProtKB-SubCell"/>
</dbReference>
<dbReference type="GeneID" id="103713987"/>
<name>A0A8B8ZAE9_PHODC</name>
<dbReference type="KEGG" id="pda:103713987"/>
<dbReference type="RefSeq" id="XP_038971050.1">
    <property type="nucleotide sequence ID" value="XM_039115122.1"/>
</dbReference>
<evidence type="ECO:0000256" key="1">
    <source>
        <dbReference type="ARBA" id="ARBA00004651"/>
    </source>
</evidence>
<reference evidence="12" key="2">
    <citation type="submission" date="2025-08" db="UniProtKB">
        <authorList>
            <consortium name="RefSeq"/>
        </authorList>
    </citation>
    <scope>IDENTIFICATION</scope>
    <source>
        <tissue evidence="12">Young leaves</tissue>
    </source>
</reference>
<comment type="caution">
    <text evidence="8">Lacks conserved residue(s) required for the propagation of feature annotation.</text>
</comment>
<dbReference type="InterPro" id="IPR044173">
    <property type="entry name" value="CASPL"/>
</dbReference>
<feature type="domain" description="Casparian strip membrane protein" evidence="10">
    <location>
        <begin position="30"/>
        <end position="181"/>
    </location>
</feature>
<sequence length="425" mass="45346">MEDQSRSGFDGTQAPRTQGHSIGPSTSGSMKLPGYILRIVAIVLTFVSAIVMGVAKEPVTVIESNNSGQTVNTFTGSIRTRYSSAFVYFIVVNVIVLIYSIISLAMALLNRGGSRRIAMHLSIADLVMVVLLFSCNGAAAAISVVADKGLIRFAWPKFCYALHKFCGHIKASIILSMFASMAYMLLVGLGIIDLHMRFQYANISHFHLSHLISFFLSSPSVSLSLGMESQFKPGFDGTQAAASRANEAAAASPSLVRLPGFVLRGIAIVLTFISAIVMGVAKEDVTLIVGSVDSTTTISYNASIKSTYSAAYVYFIVANVLVFVYTLISLVISLANRSGSRSMELPLNIADLLMVALLFSSNGAAIAIDIVAEHGQSRLGWGKFCGDVHKFCGHVAASIVLSMIASLAYMILVTITMVGLHKGSQ</sequence>
<evidence type="ECO:0000256" key="5">
    <source>
        <dbReference type="ARBA" id="ARBA00022692"/>
    </source>
</evidence>
<dbReference type="NCBIfam" id="TIGR01569">
    <property type="entry name" value="A_tha_TIGR01569"/>
    <property type="match status" value="2"/>
</dbReference>
<comment type="subunit">
    <text evidence="3 8">Homodimer and heterodimers.</text>
</comment>
<evidence type="ECO:0000259" key="10">
    <source>
        <dbReference type="Pfam" id="PF04535"/>
    </source>
</evidence>
<accession>A0A8B8ZAE9</accession>
<evidence type="ECO:0000313" key="12">
    <source>
        <dbReference type="RefSeq" id="XP_038971050.1"/>
    </source>
</evidence>
<dbReference type="Pfam" id="PF04535">
    <property type="entry name" value="CASP_dom"/>
    <property type="match status" value="2"/>
</dbReference>
<evidence type="ECO:0000256" key="4">
    <source>
        <dbReference type="ARBA" id="ARBA00022475"/>
    </source>
</evidence>
<keyword evidence="5 8" id="KW-0812">Transmembrane</keyword>
<dbReference type="OrthoDB" id="772477at2759"/>
<keyword evidence="7 8" id="KW-0472">Membrane</keyword>
<dbReference type="Proteomes" id="UP000228380">
    <property type="component" value="Chromosome 1"/>
</dbReference>
<feature type="transmembrane region" description="Helical" evidence="8">
    <location>
        <begin position="261"/>
        <end position="281"/>
    </location>
</feature>
<feature type="domain" description="Casparian strip membrane protein" evidence="10">
    <location>
        <begin position="256"/>
        <end position="407"/>
    </location>
</feature>
<feature type="region of interest" description="Disordered" evidence="9">
    <location>
        <begin position="1"/>
        <end position="26"/>
    </location>
</feature>
<comment type="similarity">
    <text evidence="2 8">Belongs to the Casparian strip membrane proteins (CASP) family.</text>
</comment>
<proteinExistence type="inferred from homology"/>
<keyword evidence="11" id="KW-1185">Reference proteome</keyword>
<organism evidence="11 12">
    <name type="scientific">Phoenix dactylifera</name>
    <name type="common">Date palm</name>
    <dbReference type="NCBI Taxonomy" id="42345"/>
    <lineage>
        <taxon>Eukaryota</taxon>
        <taxon>Viridiplantae</taxon>
        <taxon>Streptophyta</taxon>
        <taxon>Embryophyta</taxon>
        <taxon>Tracheophyta</taxon>
        <taxon>Spermatophyta</taxon>
        <taxon>Magnoliopsida</taxon>
        <taxon>Liliopsida</taxon>
        <taxon>Arecaceae</taxon>
        <taxon>Coryphoideae</taxon>
        <taxon>Phoeniceae</taxon>
        <taxon>Phoenix</taxon>
    </lineage>
</organism>
<keyword evidence="6 8" id="KW-1133">Transmembrane helix</keyword>
<feature type="transmembrane region" description="Helical" evidence="8">
    <location>
        <begin position="393"/>
        <end position="420"/>
    </location>
</feature>
<dbReference type="InterPro" id="IPR006702">
    <property type="entry name" value="CASP_dom"/>
</dbReference>
<evidence type="ECO:0000256" key="9">
    <source>
        <dbReference type="SAM" id="MobiDB-lite"/>
    </source>
</evidence>
<keyword evidence="4 8" id="KW-1003">Cell membrane</keyword>
<feature type="transmembrane region" description="Helical" evidence="8">
    <location>
        <begin position="311"/>
        <end position="332"/>
    </location>
</feature>
<feature type="transmembrane region" description="Helical" evidence="8">
    <location>
        <begin position="85"/>
        <end position="109"/>
    </location>
</feature>
<feature type="compositionally biased region" description="Polar residues" evidence="9">
    <location>
        <begin position="14"/>
        <end position="26"/>
    </location>
</feature>
<protein>
    <recommendedName>
        <fullName evidence="8">CASP-like protein</fullName>
    </recommendedName>
</protein>
<comment type="subcellular location">
    <subcellularLocation>
        <location evidence="1 8">Cell membrane</location>
        <topology evidence="1 8">Multi-pass membrane protein</topology>
    </subcellularLocation>
</comment>
<evidence type="ECO:0000256" key="7">
    <source>
        <dbReference type="ARBA" id="ARBA00023136"/>
    </source>
</evidence>
<dbReference type="InterPro" id="IPR006459">
    <property type="entry name" value="CASP/CASPL"/>
</dbReference>
<dbReference type="AlphaFoldDB" id="A0A8B8ZAE9"/>
<feature type="transmembrane region" description="Helical" evidence="8">
    <location>
        <begin position="121"/>
        <end position="146"/>
    </location>
</feature>
<evidence type="ECO:0000313" key="11">
    <source>
        <dbReference type="Proteomes" id="UP000228380"/>
    </source>
</evidence>
<feature type="transmembrane region" description="Helical" evidence="8">
    <location>
        <begin position="35"/>
        <end position="55"/>
    </location>
</feature>
<evidence type="ECO:0000256" key="2">
    <source>
        <dbReference type="ARBA" id="ARBA00007651"/>
    </source>
</evidence>
<feature type="transmembrane region" description="Helical" evidence="8">
    <location>
        <begin position="173"/>
        <end position="194"/>
    </location>
</feature>
<feature type="transmembrane region" description="Helical" evidence="8">
    <location>
        <begin position="352"/>
        <end position="372"/>
    </location>
</feature>
<evidence type="ECO:0000256" key="8">
    <source>
        <dbReference type="RuleBase" id="RU361233"/>
    </source>
</evidence>
<evidence type="ECO:0000256" key="6">
    <source>
        <dbReference type="ARBA" id="ARBA00022989"/>
    </source>
</evidence>
<gene>
    <name evidence="12" type="primary">LOC103713987</name>
</gene>
<reference evidence="11" key="1">
    <citation type="journal article" date="2019" name="Nat. Commun.">
        <title>Genome-wide association mapping of date palm fruit traits.</title>
        <authorList>
            <person name="Hazzouri K.M."/>
            <person name="Gros-Balthazard M."/>
            <person name="Flowers J.M."/>
            <person name="Copetti D."/>
            <person name="Lemansour A."/>
            <person name="Lebrun M."/>
            <person name="Masmoudi K."/>
            <person name="Ferrand S."/>
            <person name="Dhar M.I."/>
            <person name="Fresquez Z.A."/>
            <person name="Rosas U."/>
            <person name="Zhang J."/>
            <person name="Talag J."/>
            <person name="Lee S."/>
            <person name="Kudrna D."/>
            <person name="Powell R.F."/>
            <person name="Leitch I.J."/>
            <person name="Krueger R.R."/>
            <person name="Wing R.A."/>
            <person name="Amiri K.M.A."/>
            <person name="Purugganan M.D."/>
        </authorList>
    </citation>
    <scope>NUCLEOTIDE SEQUENCE [LARGE SCALE GENOMIC DNA]</scope>
    <source>
        <strain evidence="11">cv. Khalas</strain>
    </source>
</reference>